<dbReference type="SUPFAM" id="SSF53474">
    <property type="entry name" value="alpha/beta-Hydrolases"/>
    <property type="match status" value="1"/>
</dbReference>
<dbReference type="EMBL" id="OCPC01000001">
    <property type="protein sequence ID" value="SOE08618.1"/>
    <property type="molecule type" value="Genomic_DNA"/>
</dbReference>
<name>A0A286HLF2_9HYPH</name>
<dbReference type="InterPro" id="IPR029058">
    <property type="entry name" value="AB_hydrolase_fold"/>
</dbReference>
<dbReference type="Gene3D" id="3.40.50.1820">
    <property type="entry name" value="alpha/beta hydrolase"/>
    <property type="match status" value="1"/>
</dbReference>
<keyword evidence="3" id="KW-1185">Reference proteome</keyword>
<dbReference type="InterPro" id="IPR051049">
    <property type="entry name" value="Dienelactone_hydrolase-like"/>
</dbReference>
<dbReference type="PANTHER" id="PTHR46623">
    <property type="entry name" value="CARBOXYMETHYLENEBUTENOLIDASE-RELATED"/>
    <property type="match status" value="1"/>
</dbReference>
<gene>
    <name evidence="2" type="ORF">SAMN05877838_0344</name>
</gene>
<dbReference type="Pfam" id="PF01738">
    <property type="entry name" value="DLH"/>
    <property type="match status" value="1"/>
</dbReference>
<evidence type="ECO:0000313" key="2">
    <source>
        <dbReference type="EMBL" id="SOE08618.1"/>
    </source>
</evidence>
<evidence type="ECO:0000259" key="1">
    <source>
        <dbReference type="Pfam" id="PF01738"/>
    </source>
</evidence>
<dbReference type="InterPro" id="IPR002925">
    <property type="entry name" value="Dienelactn_hydro"/>
</dbReference>
<dbReference type="PANTHER" id="PTHR46623:SF6">
    <property type="entry name" value="ALPHA_BETA-HYDROLASES SUPERFAMILY PROTEIN"/>
    <property type="match status" value="1"/>
</dbReference>
<dbReference type="Proteomes" id="UP000219465">
    <property type="component" value="Unassembled WGS sequence"/>
</dbReference>
<dbReference type="AlphaFoldDB" id="A0A286HLF2"/>
<dbReference type="GO" id="GO:0016787">
    <property type="term" value="F:hydrolase activity"/>
    <property type="evidence" value="ECO:0007669"/>
    <property type="project" value="InterPro"/>
</dbReference>
<organism evidence="2 3">
    <name type="scientific">Hoeflea halophila</name>
    <dbReference type="NCBI Taxonomy" id="714899"/>
    <lineage>
        <taxon>Bacteria</taxon>
        <taxon>Pseudomonadati</taxon>
        <taxon>Pseudomonadota</taxon>
        <taxon>Alphaproteobacteria</taxon>
        <taxon>Hyphomicrobiales</taxon>
        <taxon>Rhizobiaceae</taxon>
        <taxon>Hoeflea</taxon>
    </lineage>
</organism>
<reference evidence="3" key="1">
    <citation type="submission" date="2017-08" db="EMBL/GenBank/DDBJ databases">
        <authorList>
            <person name="Varghese N."/>
            <person name="Submissions S."/>
        </authorList>
    </citation>
    <scope>NUCLEOTIDE SEQUENCE [LARGE SCALE GENOMIC DNA]</scope>
    <source>
        <strain evidence="3">KCTC 23107</strain>
    </source>
</reference>
<protein>
    <submittedName>
        <fullName evidence="2">Carboxymethylenebutenolidase</fullName>
    </submittedName>
</protein>
<proteinExistence type="predicted"/>
<sequence>MAMEVLGNTKSPTRRVLLIHSWWGLTRSFRDYGERLSGEGYTVGLSDLFAGKTASGVEDAKRLRRMPRKEPMYRYLISNIEDLLSVGDSWVRTVDLVGFSMGGHWAVWLSQQPDLPVRSTVLYYAARAGSYAHSKASFLAHFAENDPWVSKTVRRNMERAISSAGCAYQSFDYPETSHWFAETDRPEEYDAGSAELAFQRTVAHLASS</sequence>
<feature type="domain" description="Dienelactone hydrolase" evidence="1">
    <location>
        <begin position="9"/>
        <end position="205"/>
    </location>
</feature>
<accession>A0A286HLF2</accession>
<evidence type="ECO:0000313" key="3">
    <source>
        <dbReference type="Proteomes" id="UP000219465"/>
    </source>
</evidence>